<dbReference type="InterPro" id="IPR018062">
    <property type="entry name" value="HTH_AraC-typ_CS"/>
</dbReference>
<evidence type="ECO:0000256" key="2">
    <source>
        <dbReference type="ARBA" id="ARBA00023125"/>
    </source>
</evidence>
<dbReference type="PANTHER" id="PTHR43280">
    <property type="entry name" value="ARAC-FAMILY TRANSCRIPTIONAL REGULATOR"/>
    <property type="match status" value="1"/>
</dbReference>
<sequence length="182" mass="20663">MVCPRCVMAVEEVLREMGLAFEKVELGLVRFSDPPDSRQTEAFERRLDALGFAVAKSRETIWVETCKVTLIQLLEEGADGPDGTISQILADKTGISYSRLSQLFSSLQGITIEQYFIELKIEKAKEYLSYASHNISETAWKLGYSSMQHFSAQFKKHTGMTPSQFRKLSQKPRKFLNQVGDR</sequence>
<dbReference type="EMBL" id="FNZH01000008">
    <property type="protein sequence ID" value="SEJ68413.1"/>
    <property type="molecule type" value="Genomic_DNA"/>
</dbReference>
<dbReference type="PRINTS" id="PR00032">
    <property type="entry name" value="HTHARAC"/>
</dbReference>
<dbReference type="InterPro" id="IPR020449">
    <property type="entry name" value="Tscrpt_reg_AraC-type_HTH"/>
</dbReference>
<evidence type="ECO:0000259" key="4">
    <source>
        <dbReference type="PROSITE" id="PS01124"/>
    </source>
</evidence>
<protein>
    <submittedName>
        <fullName evidence="5">Helix-turn-helix domain-containing protein</fullName>
    </submittedName>
</protein>
<dbReference type="Proteomes" id="UP000199403">
    <property type="component" value="Unassembled WGS sequence"/>
</dbReference>
<dbReference type="STRING" id="1416801.SAMN05192553_10884"/>
<proteinExistence type="predicted"/>
<dbReference type="PANTHER" id="PTHR43280:SF28">
    <property type="entry name" value="HTH-TYPE TRANSCRIPTIONAL ACTIVATOR RHAS"/>
    <property type="match status" value="1"/>
</dbReference>
<dbReference type="AlphaFoldDB" id="A0A1H7AS29"/>
<dbReference type="GO" id="GO:0043565">
    <property type="term" value="F:sequence-specific DNA binding"/>
    <property type="evidence" value="ECO:0007669"/>
    <property type="project" value="InterPro"/>
</dbReference>
<dbReference type="GO" id="GO:0003700">
    <property type="term" value="F:DNA-binding transcription factor activity"/>
    <property type="evidence" value="ECO:0007669"/>
    <property type="project" value="InterPro"/>
</dbReference>
<evidence type="ECO:0000313" key="5">
    <source>
        <dbReference type="EMBL" id="SEJ68413.1"/>
    </source>
</evidence>
<keyword evidence="3" id="KW-0804">Transcription</keyword>
<evidence type="ECO:0000256" key="1">
    <source>
        <dbReference type="ARBA" id="ARBA00023015"/>
    </source>
</evidence>
<keyword evidence="1" id="KW-0805">Transcription regulation</keyword>
<keyword evidence="6" id="KW-1185">Reference proteome</keyword>
<dbReference type="InterPro" id="IPR009057">
    <property type="entry name" value="Homeodomain-like_sf"/>
</dbReference>
<name>A0A1H7AS29_9BACT</name>
<dbReference type="InterPro" id="IPR018060">
    <property type="entry name" value="HTH_AraC"/>
</dbReference>
<reference evidence="6" key="1">
    <citation type="submission" date="2016-10" db="EMBL/GenBank/DDBJ databases">
        <authorList>
            <person name="Varghese N."/>
            <person name="Submissions S."/>
        </authorList>
    </citation>
    <scope>NUCLEOTIDE SEQUENCE [LARGE SCALE GENOMIC DNA]</scope>
    <source>
        <strain evidence="6">IBRC-M 10761</strain>
    </source>
</reference>
<dbReference type="Gene3D" id="1.10.10.60">
    <property type="entry name" value="Homeodomain-like"/>
    <property type="match status" value="2"/>
</dbReference>
<dbReference type="PROSITE" id="PS00041">
    <property type="entry name" value="HTH_ARAC_FAMILY_1"/>
    <property type="match status" value="1"/>
</dbReference>
<dbReference type="Pfam" id="PF12833">
    <property type="entry name" value="HTH_18"/>
    <property type="match status" value="1"/>
</dbReference>
<dbReference type="PROSITE" id="PS01124">
    <property type="entry name" value="HTH_ARAC_FAMILY_2"/>
    <property type="match status" value="1"/>
</dbReference>
<feature type="domain" description="HTH araC/xylS-type" evidence="4">
    <location>
        <begin position="68"/>
        <end position="168"/>
    </location>
</feature>
<keyword evidence="2" id="KW-0238">DNA-binding</keyword>
<dbReference type="SMART" id="SM00342">
    <property type="entry name" value="HTH_ARAC"/>
    <property type="match status" value="1"/>
</dbReference>
<organism evidence="5 6">
    <name type="scientific">Cyclobacterium xiamenense</name>
    <dbReference type="NCBI Taxonomy" id="1297121"/>
    <lineage>
        <taxon>Bacteria</taxon>
        <taxon>Pseudomonadati</taxon>
        <taxon>Bacteroidota</taxon>
        <taxon>Cytophagia</taxon>
        <taxon>Cytophagales</taxon>
        <taxon>Cyclobacteriaceae</taxon>
        <taxon>Cyclobacterium</taxon>
    </lineage>
</organism>
<gene>
    <name evidence="5" type="ORF">SAMN05192553_10884</name>
</gene>
<evidence type="ECO:0000256" key="3">
    <source>
        <dbReference type="ARBA" id="ARBA00023163"/>
    </source>
</evidence>
<accession>A0A1H7AS29</accession>
<dbReference type="SUPFAM" id="SSF46689">
    <property type="entry name" value="Homeodomain-like"/>
    <property type="match status" value="1"/>
</dbReference>
<evidence type="ECO:0000313" key="6">
    <source>
        <dbReference type="Proteomes" id="UP000199403"/>
    </source>
</evidence>